<gene>
    <name evidence="1" type="ORF">Scep_007946</name>
</gene>
<sequence>MTAPTMAPSTTPPATILSKKFFKDGDTAASATSGTTIEAVSATAVNPVTAFSLSDAATWNLTLLLLLFPPPSTALLGSLTGNGLRNGESLLTGNGIAIETAEVEAISDLTHYWWFVMVLQDLCTSFCCWV</sequence>
<dbReference type="AlphaFoldDB" id="A0AAP0KCI4"/>
<keyword evidence="2" id="KW-1185">Reference proteome</keyword>
<evidence type="ECO:0000313" key="2">
    <source>
        <dbReference type="Proteomes" id="UP001419268"/>
    </source>
</evidence>
<dbReference type="Proteomes" id="UP001419268">
    <property type="component" value="Unassembled WGS sequence"/>
</dbReference>
<dbReference type="EMBL" id="JBBNAG010000003">
    <property type="protein sequence ID" value="KAK9149189.1"/>
    <property type="molecule type" value="Genomic_DNA"/>
</dbReference>
<evidence type="ECO:0000313" key="1">
    <source>
        <dbReference type="EMBL" id="KAK9149189.1"/>
    </source>
</evidence>
<proteinExistence type="predicted"/>
<organism evidence="1 2">
    <name type="scientific">Stephania cephalantha</name>
    <dbReference type="NCBI Taxonomy" id="152367"/>
    <lineage>
        <taxon>Eukaryota</taxon>
        <taxon>Viridiplantae</taxon>
        <taxon>Streptophyta</taxon>
        <taxon>Embryophyta</taxon>
        <taxon>Tracheophyta</taxon>
        <taxon>Spermatophyta</taxon>
        <taxon>Magnoliopsida</taxon>
        <taxon>Ranunculales</taxon>
        <taxon>Menispermaceae</taxon>
        <taxon>Menispermoideae</taxon>
        <taxon>Cissampelideae</taxon>
        <taxon>Stephania</taxon>
    </lineage>
</organism>
<comment type="caution">
    <text evidence="1">The sequence shown here is derived from an EMBL/GenBank/DDBJ whole genome shotgun (WGS) entry which is preliminary data.</text>
</comment>
<reference evidence="1 2" key="1">
    <citation type="submission" date="2024-01" db="EMBL/GenBank/DDBJ databases">
        <title>Genome assemblies of Stephania.</title>
        <authorList>
            <person name="Yang L."/>
        </authorList>
    </citation>
    <scope>NUCLEOTIDE SEQUENCE [LARGE SCALE GENOMIC DNA]</scope>
    <source>
        <strain evidence="1">JXDWG</strain>
        <tissue evidence="1">Leaf</tissue>
    </source>
</reference>
<name>A0AAP0KCI4_9MAGN</name>
<accession>A0AAP0KCI4</accession>
<protein>
    <submittedName>
        <fullName evidence="1">Uncharacterized protein</fullName>
    </submittedName>
</protein>